<proteinExistence type="predicted"/>
<reference evidence="1 2" key="1">
    <citation type="journal article" date="2015" name="Nature">
        <title>rRNA introns, odd ribosomes, and small enigmatic genomes across a large radiation of phyla.</title>
        <authorList>
            <person name="Brown C.T."/>
            <person name="Hug L.A."/>
            <person name="Thomas B.C."/>
            <person name="Sharon I."/>
            <person name="Castelle C.J."/>
            <person name="Singh A."/>
            <person name="Wilkins M.J."/>
            <person name="Williams K.H."/>
            <person name="Banfield J.F."/>
        </authorList>
    </citation>
    <scope>NUCLEOTIDE SEQUENCE [LARGE SCALE GENOMIC DNA]</scope>
</reference>
<organism evidence="1 2">
    <name type="scientific">Candidatus Wolfebacteria bacterium GW2011_GWA2_47_9b</name>
    <dbReference type="NCBI Taxonomy" id="1619005"/>
    <lineage>
        <taxon>Bacteria</taxon>
        <taxon>Candidatus Wolfeibacteriota</taxon>
    </lineage>
</organism>
<gene>
    <name evidence="1" type="ORF">UY19_C0021G0026</name>
</gene>
<accession>A0A0G1U4J4</accession>
<sequence>MFKHLRVNEQTKCIDGLPKEWVTLFLAKVSARYGLLTHCAVICPDVLLPEKNQFYSSIVGAKVVLFNGRAFNLIDIIEGYKVRKGGCRVQYIKKGLVDFPGEIHSYDGEHTFEDRLLRPQDVLVAL</sequence>
<dbReference type="EMBL" id="LCPB01000021">
    <property type="protein sequence ID" value="KKU88996.1"/>
    <property type="molecule type" value="Genomic_DNA"/>
</dbReference>
<name>A0A0G1U4J4_9BACT</name>
<evidence type="ECO:0000313" key="2">
    <source>
        <dbReference type="Proteomes" id="UP000033882"/>
    </source>
</evidence>
<evidence type="ECO:0000313" key="1">
    <source>
        <dbReference type="EMBL" id="KKU88996.1"/>
    </source>
</evidence>
<comment type="caution">
    <text evidence="1">The sequence shown here is derived from an EMBL/GenBank/DDBJ whole genome shotgun (WGS) entry which is preliminary data.</text>
</comment>
<dbReference type="AlphaFoldDB" id="A0A0G1U4J4"/>
<protein>
    <submittedName>
        <fullName evidence="1">Uncharacterized protein</fullName>
    </submittedName>
</protein>
<dbReference type="Proteomes" id="UP000033882">
    <property type="component" value="Unassembled WGS sequence"/>
</dbReference>